<evidence type="ECO:0000256" key="6">
    <source>
        <dbReference type="SAM" id="MobiDB-lite"/>
    </source>
</evidence>
<dbReference type="Gene3D" id="1.25.40.180">
    <property type="match status" value="1"/>
</dbReference>
<dbReference type="FunFam" id="1.25.40.840:FF:000003">
    <property type="entry name" value="Transcription regulator"/>
    <property type="match status" value="1"/>
</dbReference>
<evidence type="ECO:0000259" key="7">
    <source>
        <dbReference type="Pfam" id="PF04054"/>
    </source>
</evidence>
<dbReference type="Pfam" id="PF25097">
    <property type="entry name" value="ARM_Cnot1"/>
    <property type="match status" value="1"/>
</dbReference>
<evidence type="ECO:0000313" key="13">
    <source>
        <dbReference type="EMBL" id="OAY49363.1"/>
    </source>
</evidence>
<dbReference type="GO" id="GO:0060090">
    <property type="term" value="F:molecular adaptor activity"/>
    <property type="evidence" value="ECO:0000318"/>
    <property type="project" value="GO_Central"/>
</dbReference>
<evidence type="ECO:0000259" key="10">
    <source>
        <dbReference type="Pfam" id="PF16417"/>
    </source>
</evidence>
<feature type="domain" description="CCR4-Not complex component Not1 C-terminal" evidence="7">
    <location>
        <begin position="1906"/>
        <end position="2267"/>
    </location>
</feature>
<keyword evidence="5" id="KW-0539">Nucleus</keyword>
<dbReference type="STRING" id="3983.A0A2C9VVV6"/>
<evidence type="ECO:0000256" key="4">
    <source>
        <dbReference type="ARBA" id="ARBA00023163"/>
    </source>
</evidence>
<dbReference type="GO" id="GO:0017148">
    <property type="term" value="P:negative regulation of translation"/>
    <property type="evidence" value="ECO:0007669"/>
    <property type="project" value="InterPro"/>
</dbReference>
<feature type="region of interest" description="Disordered" evidence="6">
    <location>
        <begin position="1117"/>
        <end position="1136"/>
    </location>
</feature>
<organism evidence="13">
    <name type="scientific">Manihot esculenta</name>
    <name type="common">Cassava</name>
    <name type="synonym">Jatropha manihot</name>
    <dbReference type="NCBI Taxonomy" id="3983"/>
    <lineage>
        <taxon>Eukaryota</taxon>
        <taxon>Viridiplantae</taxon>
        <taxon>Streptophyta</taxon>
        <taxon>Embryophyta</taxon>
        <taxon>Tracheophyta</taxon>
        <taxon>Spermatophyta</taxon>
        <taxon>Magnoliopsida</taxon>
        <taxon>eudicotyledons</taxon>
        <taxon>Gunneridae</taxon>
        <taxon>Pentapetalae</taxon>
        <taxon>rosids</taxon>
        <taxon>fabids</taxon>
        <taxon>Malpighiales</taxon>
        <taxon>Euphorbiaceae</taxon>
        <taxon>Crotonoideae</taxon>
        <taxon>Manihoteae</taxon>
        <taxon>Manihot</taxon>
    </lineage>
</organism>
<protein>
    <recommendedName>
        <fullName evidence="14">CCR4-Not complex component Not1 C-terminal domain-containing protein</fullName>
    </recommendedName>
</protein>
<reference evidence="13" key="1">
    <citation type="submission" date="2016-02" db="EMBL/GenBank/DDBJ databases">
        <title>WGS assembly of Manihot esculenta.</title>
        <authorList>
            <person name="Bredeson J.V."/>
            <person name="Prochnik S.E."/>
            <person name="Lyons J.B."/>
            <person name="Schmutz J."/>
            <person name="Grimwood J."/>
            <person name="Vrebalov J."/>
            <person name="Bart R.S."/>
            <person name="Amuge T."/>
            <person name="Ferguson M.E."/>
            <person name="Green R."/>
            <person name="Putnam N."/>
            <person name="Stites J."/>
            <person name="Rounsley S."/>
            <person name="Rokhsar D.S."/>
        </authorList>
    </citation>
    <scope>NUCLEOTIDE SEQUENCE [LARGE SCALE GENOMIC DNA]</scope>
    <source>
        <tissue evidence="13">Leaf</tissue>
    </source>
</reference>
<evidence type="ECO:0000256" key="1">
    <source>
        <dbReference type="ARBA" id="ARBA00004123"/>
    </source>
</evidence>
<dbReference type="InterPro" id="IPR038535">
    <property type="entry name" value="CNOT1_TTP_bind_sf"/>
</dbReference>
<dbReference type="InterPro" id="IPR032193">
    <property type="entry name" value="CNOT1_TTP_bind"/>
</dbReference>
<keyword evidence="2" id="KW-0678">Repressor</keyword>
<dbReference type="Gene3D" id="1.25.40.840">
    <property type="entry name" value="CCR4-NOT transcription complex subunit 1 TTP binding domain"/>
    <property type="match status" value="1"/>
</dbReference>
<comment type="subcellular location">
    <subcellularLocation>
        <location evidence="1">Nucleus</location>
    </subcellularLocation>
</comment>
<feature type="region of interest" description="Disordered" evidence="6">
    <location>
        <begin position="809"/>
        <end position="838"/>
    </location>
</feature>
<feature type="compositionally biased region" description="Basic and acidic residues" evidence="6">
    <location>
        <begin position="855"/>
        <end position="866"/>
    </location>
</feature>
<dbReference type="InterPro" id="IPR007196">
    <property type="entry name" value="CCR4-Not_Not1_C"/>
</dbReference>
<keyword evidence="4" id="KW-0804">Transcription</keyword>
<dbReference type="FunFam" id="1.25.40.790:FF:000002">
    <property type="entry name" value="Transcription regulator"/>
    <property type="match status" value="1"/>
</dbReference>
<dbReference type="FunFam" id="1.25.40.180:FF:000219">
    <property type="match status" value="1"/>
</dbReference>
<accession>A0A2C9VVV6</accession>
<dbReference type="InterPro" id="IPR055454">
    <property type="entry name" value="CNOT1-like_NOT1_connector"/>
</dbReference>
<evidence type="ECO:0000256" key="2">
    <source>
        <dbReference type="ARBA" id="ARBA00022491"/>
    </source>
</evidence>
<dbReference type="InterPro" id="IPR032191">
    <property type="entry name" value="CNOT1_CAF1_bind"/>
</dbReference>
<feature type="domain" description="CCR4-NOT transcription complex subunit 1 HEAT repeat" evidence="11">
    <location>
        <begin position="479"/>
        <end position="578"/>
    </location>
</feature>
<evidence type="ECO:0000259" key="9">
    <source>
        <dbReference type="Pfam" id="PF16415"/>
    </source>
</evidence>
<evidence type="ECO:0008006" key="14">
    <source>
        <dbReference type="Google" id="ProtNLM"/>
    </source>
</evidence>
<dbReference type="Pfam" id="PF16415">
    <property type="entry name" value="CNOT1_CAF1_bind"/>
    <property type="match status" value="1"/>
</dbReference>
<dbReference type="GO" id="GO:0005634">
    <property type="term" value="C:nucleus"/>
    <property type="evidence" value="ECO:0007669"/>
    <property type="project" value="UniProtKB-SubCell"/>
</dbReference>
<keyword evidence="3" id="KW-0805">Transcription regulation</keyword>
<feature type="domain" description="CCR4-NOT transcription complex subunit 1 CAF1-binding" evidence="9">
    <location>
        <begin position="945"/>
        <end position="1098"/>
    </location>
</feature>
<evidence type="ECO:0000256" key="5">
    <source>
        <dbReference type="ARBA" id="ARBA00023242"/>
    </source>
</evidence>
<feature type="region of interest" description="Disordered" evidence="6">
    <location>
        <begin position="847"/>
        <end position="866"/>
    </location>
</feature>
<feature type="region of interest" description="Disordered" evidence="6">
    <location>
        <begin position="1440"/>
        <end position="1461"/>
    </location>
</feature>
<dbReference type="InterPro" id="IPR040398">
    <property type="entry name" value="Not1"/>
</dbReference>
<dbReference type="Gene3D" id="1.25.40.800">
    <property type="match status" value="1"/>
</dbReference>
<feature type="domain" description="CCR4-NOT transcription complex subunit 1-like NOT1 connector" evidence="12">
    <location>
        <begin position="1599"/>
        <end position="1678"/>
    </location>
</feature>
<feature type="domain" description="CCR4-NOT transcription complex subunit 1 TTP binding" evidence="10">
    <location>
        <begin position="632"/>
        <end position="804"/>
    </location>
</feature>
<dbReference type="Pfam" id="PF16417">
    <property type="entry name" value="CNOT1_TTP_bind"/>
    <property type="match status" value="1"/>
</dbReference>
<dbReference type="Pfam" id="PF04054">
    <property type="entry name" value="Not1"/>
    <property type="match status" value="1"/>
</dbReference>
<dbReference type="PANTHER" id="PTHR13162:SF8">
    <property type="entry name" value="CCR4-NOT TRANSCRIPTION COMPLEX SUBUNIT 1"/>
    <property type="match status" value="1"/>
</dbReference>
<evidence type="ECO:0000256" key="3">
    <source>
        <dbReference type="ARBA" id="ARBA00023015"/>
    </source>
</evidence>
<feature type="compositionally biased region" description="Polar residues" evidence="6">
    <location>
        <begin position="828"/>
        <end position="838"/>
    </location>
</feature>
<dbReference type="PANTHER" id="PTHR13162">
    <property type="entry name" value="CCR4-NOT TRANSCRIPTION COMPLEX"/>
    <property type="match status" value="1"/>
</dbReference>
<gene>
    <name evidence="13" type="ORF">MANES_05G050200</name>
</gene>
<name>A0A2C9VVV6_MANES</name>
<feature type="compositionally biased region" description="Low complexity" evidence="6">
    <location>
        <begin position="1442"/>
        <end position="1461"/>
    </location>
</feature>
<dbReference type="CDD" id="cd20710">
    <property type="entry name" value="NOT1_connector"/>
    <property type="match status" value="1"/>
</dbReference>
<evidence type="ECO:0000259" key="8">
    <source>
        <dbReference type="Pfam" id="PF12842"/>
    </source>
</evidence>
<evidence type="ECO:0000259" key="12">
    <source>
        <dbReference type="Pfam" id="PF25097"/>
    </source>
</evidence>
<sequence length="2290" mass="253869">MSKLSSTVPNQIRFLLQSLNEANVDSVFRELCQFIEYGVEGSVLVLQTCLEQLHFNRTDLKGMQLEPVFVSIFKFLLDKPNFSTVFCQSLRSLEINDEFLENLSNVLHLSLSEKISIGLALSDSEIVESRMSAKKFCMAQIEELCENPVSLNSAEQIQNIVMFLQRSGGLSKHIDHLLQILSSVQPKESFPFVLTPLLSDEMREANFLRNLDMYHECKESEFDALLAELEKERSAGDIVKELGYGCTFDVSHCKEILSHFLPLTESTISKILGTIASNPTGLEDNQSTFSNFGIALGCSIYPDLPQLSSWDIDILVKTIKQLAPGTNWIQVMENMDHEGFYIPSEEAFSFFMSVYRHACQDLFPLHAICGSLWKNTQGQLSFLKYAVLAPPEVFTFGHSGRQLVYNDAVHGHKLHPGHSNHAWFCLDLLDVLCQLAEMGHSSSIRSMLEYPLKHCPEILLLGMSHINTSYNLLQYEVSIKVFPMLIKSSAGSGMILYLWHVNPSLVLRGFVDSHNIEPDCMTKILDICQELKILSSVLDMIPSPSGIRLAAVASRKELIDLEKWLTTNLVTYKDFFFEDFSTKPFHHTSSITNVYLETCSTFLKVLKAHTSLTISSRLSEEMEKLNLTIMDSNPRLQNGASVDSSASEGFSDDVEAEANSYFHQMFSSQLTIDAMVQMLARFKESPVRREQLIFECMIGNLFEEYRFFPKYPERQLKIAAVLFGSVIKHQLVTHLTLGIALRGVLDALRKPPDSKMFVFGTKALEQFVDRLIEWPQYCNHILQISHLRGTHSELVSFIERALARISSGHLESDGSNNPSAANHHGLSQAGSGNGELNSVNVTQPVQQLSSALHVQRHETPLDDRHKISVVSSNDTKSHLSAGGHSSVAPLGDISSIQKNVASTSSILSSSHGFIRPSRGTTSARFGSALNIETLVAAAERRETPIEAPASEIQDKISFIINNISAANIEAKAKEFTEILKEQYYPWFAQYMVMKRASIEPNFHDLYLKFLDKVNSKALNKEIVQATYENCKVLLGSELIKSSSEERSLLKNLGSWLGKLTIGRNQVLRAREIDPKSLIIEAYEKGLMIAVIPFTSKVLFKNLGVDLKDITPTSLLKDRKREIEGNPDFSNKDAGASQPQIVADVKSGMISPLNHAELPLEVANPPSSGGHTHLLSQYAAPVHLPSGTLMEDEKLAALGLSDQLPSAQGLFQATPSQSPFSVSQLPTAMPNIGTHVIINPKLNSWGLHLHFQRVVPIVMDRAIKEIVSGIVQRSVSIATQTTKELVLKDYAMESDETRIYNAAHLMVASLAGSLAHVTCKEPLRTSISTQLRNSLQGLSVASELLEHAVQLATNDNLDLGCAIIEQAATDKAIQTIDGEISQQLSLRRKHRDGVGPTFFDASMYTQGSMGVVPEALRPKPGHLSVSQQRVYEDFVRLPWQNQSSQSSHSVPTGSSSSSGASGLANTFGSASGSGQLNAGYSSPPGNLGFEAVSRTVEMASDSVESNSAALLSASSIHIGASDGVIQQNSENNSISASFSSAAAAPEPQLGDSSDAVKESIISPQPISSSAASDRLGSGISEPSLNTRDALDKYQIVAQKLEALINSDAREVEIQGVIAEVPEIILRCISRDEAALAVAQKVFKGLYENASNNFHVNACLAILAAIRDVCKLVVKELTSWENVHNGLLPRFLGIMEESKVISELHNLVDALAKLAAKPGSPESLQQLIEIVRNPVANSAVFSGFTVGKEDKTRQSRDKKVTMLFAEWYRICELPGANDAACTHYILQLHQNGLLKGDDMTDCFFRILTELSVAHCLSSEVITSATLQSTQQGQTLSFLAIDIYAKLVFSILKVEQGSSRFFLLSKILAVTVRFIQKDSEEKKTSFNPRPYFRLIVNWLMDLISPDPVIDGANFQILTAFAGAFHNLQPLKVPAFSFAWLELVSHRSFMPKLLTGNAQKGWPYVQRLLVDLFQFLEPFLRSAELGMPVHFLYKGTLRVLLVLLHDFPEFLCDYHFTFCDVIPPSCIQMRNIILSAFPRNMRLPDPSTPNLKIDLLPEIREAPHILSEVDAVLKAKQMKADVDEYLKTRQQGSSFLTELKQRLLLSPSEATSAGTRYNVPLINSLVLYAGMQAIQQLQARTPHAQSTGNTSALAVLLVDAALNIYQTLILELDTEGRYLFLNAVANQLRYPNNHTHYFSFVLLYLFAESNQEIIQEQITRVLLERLIVNRPHPWGLLITFIELIKNPRYNFWNRSFIRCAPEIEKLFESVARSCGGLKPMDESMVSSWVSEGTH</sequence>
<dbReference type="FunFam" id="1.25.40.800:FF:000001">
    <property type="entry name" value="CCR4-NOT transcription complex subunit 1"/>
    <property type="match status" value="1"/>
</dbReference>
<dbReference type="GO" id="GO:0000932">
    <property type="term" value="C:P-body"/>
    <property type="evidence" value="ECO:0000318"/>
    <property type="project" value="GO_Central"/>
</dbReference>
<dbReference type="InterPro" id="IPR032194">
    <property type="entry name" value="CNOT1_HEAT"/>
</dbReference>
<proteinExistence type="predicted"/>
<dbReference type="GO" id="GO:0000288">
    <property type="term" value="P:nuclear-transcribed mRNA catabolic process, deadenylation-dependent decay"/>
    <property type="evidence" value="ECO:0000318"/>
    <property type="project" value="GO_Central"/>
</dbReference>
<dbReference type="EMBL" id="CM004391">
    <property type="protein sequence ID" value="OAY49363.1"/>
    <property type="molecule type" value="Genomic_DNA"/>
</dbReference>
<dbReference type="Pfam" id="PF16418">
    <property type="entry name" value="CNOT1_HEAT"/>
    <property type="match status" value="1"/>
</dbReference>
<dbReference type="InterPro" id="IPR024557">
    <property type="entry name" value="CNOT1_dom_4"/>
</dbReference>
<feature type="domain" description="CCR4-NOT transcription complex subunit 1" evidence="8">
    <location>
        <begin position="1249"/>
        <end position="1390"/>
    </location>
</feature>
<dbReference type="Gene3D" id="1.25.40.790">
    <property type="match status" value="1"/>
</dbReference>
<dbReference type="Pfam" id="PF12842">
    <property type="entry name" value="DUF3819"/>
    <property type="match status" value="1"/>
</dbReference>
<dbReference type="GO" id="GO:0030015">
    <property type="term" value="C:CCR4-NOT core complex"/>
    <property type="evidence" value="ECO:0000318"/>
    <property type="project" value="GO_Central"/>
</dbReference>
<evidence type="ECO:0000259" key="11">
    <source>
        <dbReference type="Pfam" id="PF16418"/>
    </source>
</evidence>